<proteinExistence type="predicted"/>
<comment type="caution">
    <text evidence="1">The sequence shown here is derived from an EMBL/GenBank/DDBJ whole genome shotgun (WGS) entry which is preliminary data.</text>
</comment>
<dbReference type="PROSITE" id="PS51257">
    <property type="entry name" value="PROKAR_LIPOPROTEIN"/>
    <property type="match status" value="1"/>
</dbReference>
<reference evidence="1 2" key="1">
    <citation type="submission" date="2023-07" db="EMBL/GenBank/DDBJ databases">
        <title>Genomic Encyclopedia of Type Strains, Phase IV (KMG-IV): sequencing the most valuable type-strain genomes for metagenomic binning, comparative biology and taxonomic classification.</title>
        <authorList>
            <person name="Goeker M."/>
        </authorList>
    </citation>
    <scope>NUCLEOTIDE SEQUENCE [LARGE SCALE GENOMIC DNA]</scope>
    <source>
        <strain evidence="1 2">DSM 1112</strain>
    </source>
</reference>
<dbReference type="Proteomes" id="UP001230207">
    <property type="component" value="Unassembled WGS sequence"/>
</dbReference>
<gene>
    <name evidence="1" type="ORF">QO002_000339</name>
</gene>
<evidence type="ECO:0000313" key="2">
    <source>
        <dbReference type="Proteomes" id="UP001230207"/>
    </source>
</evidence>
<name>A0ABU0BKJ3_9HYPH</name>
<organism evidence="1 2">
    <name type="scientific">Pararhizobium capsulatum DSM 1112</name>
    <dbReference type="NCBI Taxonomy" id="1121113"/>
    <lineage>
        <taxon>Bacteria</taxon>
        <taxon>Pseudomonadati</taxon>
        <taxon>Pseudomonadota</taxon>
        <taxon>Alphaproteobacteria</taxon>
        <taxon>Hyphomicrobiales</taxon>
        <taxon>Rhizobiaceae</taxon>
        <taxon>Rhizobium/Agrobacterium group</taxon>
        <taxon>Pararhizobium</taxon>
    </lineage>
</organism>
<protein>
    <submittedName>
        <fullName evidence="1">LPS-assembly lipoprotein</fullName>
    </submittedName>
</protein>
<dbReference type="EMBL" id="JAUSVF010000001">
    <property type="protein sequence ID" value="MDQ0318201.1"/>
    <property type="molecule type" value="Genomic_DNA"/>
</dbReference>
<dbReference type="RefSeq" id="WP_307226051.1">
    <property type="nucleotide sequence ID" value="NZ_JAUSVF010000001.1"/>
</dbReference>
<accession>A0ABU0BKJ3</accession>
<evidence type="ECO:0000313" key="1">
    <source>
        <dbReference type="EMBL" id="MDQ0318201.1"/>
    </source>
</evidence>
<keyword evidence="2" id="KW-1185">Reference proteome</keyword>
<keyword evidence="1" id="KW-0449">Lipoprotein</keyword>
<sequence>MSLSEKARPATRLVAIAAILVVLSGCQVRPLYSEGANGAPAQKLASIDISEAGDRVSQEVRNRLIFLVSGGAGEPANPQYKLALNVSREVTGVLYETDEADTADAGRVTVKADYNLSRADTGQTVRSGVRSAIALVDFPDQEFAKLRAIRDAENRAARELAEIIRADLAAALGR</sequence>
<dbReference type="Gene3D" id="3.30.160.150">
    <property type="entry name" value="Lipoprotein like domain"/>
    <property type="match status" value="1"/>
</dbReference>